<gene>
    <name evidence="6" type="ORF">BXY39_0153</name>
</gene>
<evidence type="ECO:0000313" key="7">
    <source>
        <dbReference type="Proteomes" id="UP000271227"/>
    </source>
</evidence>
<dbReference type="CDD" id="cd02440">
    <property type="entry name" value="AdoMet_MTases"/>
    <property type="match status" value="1"/>
</dbReference>
<feature type="region of interest" description="Disordered" evidence="5">
    <location>
        <begin position="50"/>
        <end position="73"/>
    </location>
</feature>
<dbReference type="OrthoDB" id="9765084at2"/>
<sequence length="343" mass="38783">MGSKEKFDKDRVPLRLKLRAWWEGYDPDELQQRYAEYAARVRAAQEAGRAKLQAARREQEPEEALGASGHPDLPVDPWDAQKVNIAQYVWGEGFCGPGGPEYIIALSKLLALSPEMSMLQIGASLGGPARVLADRFGVWITGYEESLTLVEKGTQMSKMAGLEKKAALEHYNTRDFKGFDRKYDRAFAKEALFTIQDKRGMIEHIEDKLKPGGLFLMTDYVLGSDAALARDSYREWKMGERLKPYMATADEIVDMMKAVRMQVRVSEDISSSYVDMINQAWAGADIVATKLAKEKNGPQLVQVLMREAEFWTRRKKLLESGDLKLWRIVANKKSSGPSMMSDW</sequence>
<dbReference type="GO" id="GO:0032259">
    <property type="term" value="P:methylation"/>
    <property type="evidence" value="ECO:0007669"/>
    <property type="project" value="UniProtKB-KW"/>
</dbReference>
<evidence type="ECO:0000256" key="1">
    <source>
        <dbReference type="ARBA" id="ARBA00005189"/>
    </source>
</evidence>
<dbReference type="SUPFAM" id="SSF53335">
    <property type="entry name" value="S-adenosyl-L-methionine-dependent methyltransferases"/>
    <property type="match status" value="1"/>
</dbReference>
<dbReference type="InterPro" id="IPR029063">
    <property type="entry name" value="SAM-dependent_MTases_sf"/>
</dbReference>
<reference evidence="6 7" key="1">
    <citation type="submission" date="2018-10" db="EMBL/GenBank/DDBJ databases">
        <title>Genomic Encyclopedia of Archaeal and Bacterial Type Strains, Phase II (KMG-II): from individual species to whole genera.</title>
        <authorList>
            <person name="Goeker M."/>
        </authorList>
    </citation>
    <scope>NUCLEOTIDE SEQUENCE [LARGE SCALE GENOMIC DNA]</scope>
    <source>
        <strain evidence="6 7">DSM 25217</strain>
    </source>
</reference>
<evidence type="ECO:0000256" key="4">
    <source>
        <dbReference type="ARBA" id="ARBA00025707"/>
    </source>
</evidence>
<comment type="caution">
    <text evidence="6">The sequence shown here is derived from an EMBL/GenBank/DDBJ whole genome shotgun (WGS) entry which is preliminary data.</text>
</comment>
<dbReference type="PANTHER" id="PTHR44307">
    <property type="entry name" value="PHOSPHOETHANOLAMINE METHYLTRANSFERASE"/>
    <property type="match status" value="1"/>
</dbReference>
<keyword evidence="3 6" id="KW-0808">Transferase</keyword>
<protein>
    <submittedName>
        <fullName evidence="6">Methyltransferase family protein</fullName>
    </submittedName>
</protein>
<dbReference type="PANTHER" id="PTHR44307:SF2">
    <property type="entry name" value="PHOSPHOETHANOLAMINE METHYLTRANSFERASE ISOFORM X1"/>
    <property type="match status" value="1"/>
</dbReference>
<evidence type="ECO:0000256" key="3">
    <source>
        <dbReference type="ARBA" id="ARBA00022679"/>
    </source>
</evidence>
<accession>A0A3M0CYE7</accession>
<comment type="pathway">
    <text evidence="1">Lipid metabolism.</text>
</comment>
<comment type="pathway">
    <text evidence="4">Phospholipid metabolism.</text>
</comment>
<keyword evidence="2 6" id="KW-0489">Methyltransferase</keyword>
<dbReference type="Proteomes" id="UP000271227">
    <property type="component" value="Unassembled WGS sequence"/>
</dbReference>
<evidence type="ECO:0000256" key="2">
    <source>
        <dbReference type="ARBA" id="ARBA00022603"/>
    </source>
</evidence>
<dbReference type="AlphaFoldDB" id="A0A3M0CYE7"/>
<proteinExistence type="predicted"/>
<dbReference type="RefSeq" id="WP_147453415.1">
    <property type="nucleotide sequence ID" value="NZ_REFR01000003.1"/>
</dbReference>
<keyword evidence="7" id="KW-1185">Reference proteome</keyword>
<organism evidence="6 7">
    <name type="scientific">Eilatimonas milleporae</name>
    <dbReference type="NCBI Taxonomy" id="911205"/>
    <lineage>
        <taxon>Bacteria</taxon>
        <taxon>Pseudomonadati</taxon>
        <taxon>Pseudomonadota</taxon>
        <taxon>Alphaproteobacteria</taxon>
        <taxon>Kordiimonadales</taxon>
        <taxon>Kordiimonadaceae</taxon>
        <taxon>Eilatimonas</taxon>
    </lineage>
</organism>
<name>A0A3M0CYE7_9PROT</name>
<dbReference type="EMBL" id="REFR01000003">
    <property type="protein sequence ID" value="RMB12646.1"/>
    <property type="molecule type" value="Genomic_DNA"/>
</dbReference>
<dbReference type="Gene3D" id="3.40.50.150">
    <property type="entry name" value="Vaccinia Virus protein VP39"/>
    <property type="match status" value="1"/>
</dbReference>
<dbReference type="GO" id="GO:0008168">
    <property type="term" value="F:methyltransferase activity"/>
    <property type="evidence" value="ECO:0007669"/>
    <property type="project" value="UniProtKB-KW"/>
</dbReference>
<evidence type="ECO:0000313" key="6">
    <source>
        <dbReference type="EMBL" id="RMB12646.1"/>
    </source>
</evidence>
<dbReference type="InParanoid" id="A0A3M0CYE7"/>
<evidence type="ECO:0000256" key="5">
    <source>
        <dbReference type="SAM" id="MobiDB-lite"/>
    </source>
</evidence>